<dbReference type="NCBIfam" id="TIGR02240">
    <property type="entry name" value="PHA_depoly_arom"/>
    <property type="match status" value="1"/>
</dbReference>
<evidence type="ECO:0000313" key="2">
    <source>
        <dbReference type="EMBL" id="MDP1520866.1"/>
    </source>
</evidence>
<dbReference type="PANTHER" id="PTHR43433">
    <property type="entry name" value="HYDROLASE, ALPHA/BETA FOLD FAMILY PROTEIN"/>
    <property type="match status" value="1"/>
</dbReference>
<name>A0AAW8B2P3_9GAMM</name>
<reference evidence="2" key="1">
    <citation type="journal article" date="2010" name="Int. J. Syst. Evol. Microbiol.">
        <title>Porticoccus litoralis gen. nov., sp. nov., a gammaproteobacterium isolated from the Yellow Sea.</title>
        <authorList>
            <person name="Oh H.M."/>
            <person name="Kim H."/>
            <person name="Kim K.M."/>
            <person name="Min G.S."/>
            <person name="Cho J.C."/>
        </authorList>
    </citation>
    <scope>NUCLEOTIDE SEQUENCE</scope>
    <source>
        <strain evidence="2">DSM 25064</strain>
    </source>
</reference>
<dbReference type="PANTHER" id="PTHR43433:SF5">
    <property type="entry name" value="AB HYDROLASE-1 DOMAIN-CONTAINING PROTEIN"/>
    <property type="match status" value="1"/>
</dbReference>
<comment type="caution">
    <text evidence="2">The sequence shown here is derived from an EMBL/GenBank/DDBJ whole genome shotgun (WGS) entry which is preliminary data.</text>
</comment>
<dbReference type="SUPFAM" id="SSF53474">
    <property type="entry name" value="alpha/beta-Hydrolases"/>
    <property type="match status" value="1"/>
</dbReference>
<evidence type="ECO:0000313" key="3">
    <source>
        <dbReference type="Proteomes" id="UP001178354"/>
    </source>
</evidence>
<evidence type="ECO:0000259" key="1">
    <source>
        <dbReference type="Pfam" id="PF00561"/>
    </source>
</evidence>
<reference evidence="2" key="2">
    <citation type="submission" date="2023-08" db="EMBL/GenBank/DDBJ databases">
        <authorList>
            <person name="Luo J."/>
        </authorList>
    </citation>
    <scope>NUCLEOTIDE SEQUENCE</scope>
    <source>
        <strain evidence="2">DSM 25064</strain>
    </source>
</reference>
<protein>
    <submittedName>
        <fullName evidence="2">Poly(3-hydroxyalkanoate) depolymerase</fullName>
    </submittedName>
</protein>
<dbReference type="AlphaFoldDB" id="A0AAW8B2P3"/>
<dbReference type="InterPro" id="IPR011942">
    <property type="entry name" value="PHA_depoly_arom"/>
</dbReference>
<dbReference type="GO" id="GO:0004806">
    <property type="term" value="F:triacylglycerol lipase activity"/>
    <property type="evidence" value="ECO:0007669"/>
    <property type="project" value="TreeGrafter"/>
</dbReference>
<proteinExistence type="predicted"/>
<dbReference type="InterPro" id="IPR050471">
    <property type="entry name" value="AB_hydrolase"/>
</dbReference>
<dbReference type="InterPro" id="IPR029058">
    <property type="entry name" value="AB_hydrolase_fold"/>
</dbReference>
<dbReference type="Proteomes" id="UP001178354">
    <property type="component" value="Unassembled WGS sequence"/>
</dbReference>
<dbReference type="GO" id="GO:0046503">
    <property type="term" value="P:glycerolipid catabolic process"/>
    <property type="evidence" value="ECO:0007669"/>
    <property type="project" value="TreeGrafter"/>
</dbReference>
<dbReference type="Gene3D" id="3.40.50.1820">
    <property type="entry name" value="alpha/beta hydrolase"/>
    <property type="match status" value="1"/>
</dbReference>
<dbReference type="PRINTS" id="PR00111">
    <property type="entry name" value="ABHYDROLASE"/>
</dbReference>
<dbReference type="RefSeq" id="WP_305170447.1">
    <property type="nucleotide sequence ID" value="NZ_JAUUUU010000003.1"/>
</dbReference>
<dbReference type="InterPro" id="IPR000073">
    <property type="entry name" value="AB_hydrolase_1"/>
</dbReference>
<keyword evidence="3" id="KW-1185">Reference proteome</keyword>
<gene>
    <name evidence="2" type="primary">phaZ</name>
    <name evidence="2" type="ORF">Q8A57_07800</name>
</gene>
<dbReference type="EMBL" id="JAUUUU010000003">
    <property type="protein sequence ID" value="MDP1520866.1"/>
    <property type="molecule type" value="Genomic_DNA"/>
</dbReference>
<sequence>MSTAEMILDEVQDAPHIASGLEIYWLTIMGLNIRVGIRRGLRQGKPLLLLNGIGASLEVLESFINAMEGTEIIIFDMPGAGKSDTQTLPWLMRTYAKLTATLLDQLGYTTVDVLGLSWGGALAQQFAKQYPNRCNKLVLCATGSGSSMFPGKPGTLLRMMSPRRYLDKQYMAKIAGDLYGGRMRSDPAMVEEHAGKVQSTSSRGYYYQVLALATWSSLHWLHRITSPTLIIHGTDDPIIPPVNARIMASRIPNAELWLMDCGHLFMLTMADVVSPEIINFLRR</sequence>
<dbReference type="Pfam" id="PF00561">
    <property type="entry name" value="Abhydrolase_1"/>
    <property type="match status" value="1"/>
</dbReference>
<accession>A0AAW8B2P3</accession>
<feature type="domain" description="AB hydrolase-1" evidence="1">
    <location>
        <begin position="45"/>
        <end position="267"/>
    </location>
</feature>
<organism evidence="2 3">
    <name type="scientific">Porticoccus litoralis</name>
    <dbReference type="NCBI Taxonomy" id="434086"/>
    <lineage>
        <taxon>Bacteria</taxon>
        <taxon>Pseudomonadati</taxon>
        <taxon>Pseudomonadota</taxon>
        <taxon>Gammaproteobacteria</taxon>
        <taxon>Cellvibrionales</taxon>
        <taxon>Porticoccaceae</taxon>
        <taxon>Porticoccus</taxon>
    </lineage>
</organism>